<evidence type="ECO:0000313" key="2">
    <source>
        <dbReference type="EMBL" id="GMS94865.1"/>
    </source>
</evidence>
<dbReference type="Proteomes" id="UP001432027">
    <property type="component" value="Unassembled WGS sequence"/>
</dbReference>
<evidence type="ECO:0008006" key="4">
    <source>
        <dbReference type="Google" id="ProtNLM"/>
    </source>
</evidence>
<protein>
    <recommendedName>
        <fullName evidence="4">G protein-coupled receptor</fullName>
    </recommendedName>
</protein>
<dbReference type="EMBL" id="BTSX01000004">
    <property type="protein sequence ID" value="GMS94865.1"/>
    <property type="molecule type" value="Genomic_DNA"/>
</dbReference>
<feature type="transmembrane region" description="Helical" evidence="1">
    <location>
        <begin position="51"/>
        <end position="76"/>
    </location>
</feature>
<dbReference type="PANTHER" id="PTHR22943">
    <property type="entry name" value="7-TRANSMEMBRANE DOMAIN RECEPTOR C.ELEGANS"/>
    <property type="match status" value="1"/>
</dbReference>
<dbReference type="Pfam" id="PF10326">
    <property type="entry name" value="7TM_GPCR_Str"/>
    <property type="match status" value="1"/>
</dbReference>
<evidence type="ECO:0000256" key="1">
    <source>
        <dbReference type="SAM" id="Phobius"/>
    </source>
</evidence>
<name>A0AAV5TKB5_9BILA</name>
<proteinExistence type="predicted"/>
<keyword evidence="1" id="KW-0812">Transmembrane</keyword>
<feature type="transmembrane region" description="Helical" evidence="1">
    <location>
        <begin position="97"/>
        <end position="115"/>
    </location>
</feature>
<keyword evidence="1" id="KW-0472">Membrane</keyword>
<keyword evidence="3" id="KW-1185">Reference proteome</keyword>
<gene>
    <name evidence="2" type="ORF">PENTCL1PPCAC_17040</name>
</gene>
<feature type="transmembrane region" description="Helical" evidence="1">
    <location>
        <begin position="135"/>
        <end position="155"/>
    </location>
</feature>
<organism evidence="2 3">
    <name type="scientific">Pristionchus entomophagus</name>
    <dbReference type="NCBI Taxonomy" id="358040"/>
    <lineage>
        <taxon>Eukaryota</taxon>
        <taxon>Metazoa</taxon>
        <taxon>Ecdysozoa</taxon>
        <taxon>Nematoda</taxon>
        <taxon>Chromadorea</taxon>
        <taxon>Rhabditida</taxon>
        <taxon>Rhabditina</taxon>
        <taxon>Diplogasteromorpha</taxon>
        <taxon>Diplogasteroidea</taxon>
        <taxon>Neodiplogasteridae</taxon>
        <taxon>Pristionchus</taxon>
    </lineage>
</organism>
<keyword evidence="1" id="KW-1133">Transmembrane helix</keyword>
<feature type="non-terminal residue" evidence="2">
    <location>
        <position position="167"/>
    </location>
</feature>
<dbReference type="SUPFAM" id="SSF81321">
    <property type="entry name" value="Family A G protein-coupled receptor-like"/>
    <property type="match status" value="1"/>
</dbReference>
<comment type="caution">
    <text evidence="2">The sequence shown here is derived from an EMBL/GenBank/DDBJ whole genome shotgun (WGS) entry which is preliminary data.</text>
</comment>
<dbReference type="AlphaFoldDB" id="A0AAV5TKB5"/>
<evidence type="ECO:0000313" key="3">
    <source>
        <dbReference type="Proteomes" id="UP001432027"/>
    </source>
</evidence>
<sequence>YAGCYFGTNVDAPGIATANANLARQFNTTYVEAWLIYRLNDDIAFISKVSLIIFDVAMVLSLSLSITLASSTFYYIKKATTLSSSYRSMQMTLLKAVSLQTLVPFICICIPYFYVLNIPFFNVSSPSPFLDFFTLLHALFPTFDSIIIIALMKPYRDGLLFLLMRSK</sequence>
<reference evidence="2" key="1">
    <citation type="submission" date="2023-10" db="EMBL/GenBank/DDBJ databases">
        <title>Genome assembly of Pristionchus species.</title>
        <authorList>
            <person name="Yoshida K."/>
            <person name="Sommer R.J."/>
        </authorList>
    </citation>
    <scope>NUCLEOTIDE SEQUENCE</scope>
    <source>
        <strain evidence="2">RS0144</strain>
    </source>
</reference>
<feature type="non-terminal residue" evidence="2">
    <location>
        <position position="1"/>
    </location>
</feature>
<dbReference type="InterPro" id="IPR019428">
    <property type="entry name" value="7TM_GPCR_serpentine_rcpt_Str"/>
</dbReference>
<dbReference type="PANTHER" id="PTHR22943:SF248">
    <property type="entry name" value="SEVEN TM RECEPTOR"/>
    <property type="match status" value="1"/>
</dbReference>
<accession>A0AAV5TKB5</accession>